<dbReference type="Gene3D" id="1.25.40.10">
    <property type="entry name" value="Tetratricopeptide repeat domain"/>
    <property type="match status" value="2"/>
</dbReference>
<dbReference type="PROSITE" id="PS51257">
    <property type="entry name" value="PROKAR_LIPOPROTEIN"/>
    <property type="match status" value="1"/>
</dbReference>
<accession>A0A382P145</accession>
<gene>
    <name evidence="1" type="ORF">METZ01_LOCUS318415</name>
</gene>
<protein>
    <submittedName>
        <fullName evidence="1">Uncharacterized protein</fullName>
    </submittedName>
</protein>
<name>A0A382P145_9ZZZZ</name>
<dbReference type="EMBL" id="UINC01103294">
    <property type="protein sequence ID" value="SVC65561.1"/>
    <property type="molecule type" value="Genomic_DNA"/>
</dbReference>
<dbReference type="SUPFAM" id="SSF48452">
    <property type="entry name" value="TPR-like"/>
    <property type="match status" value="1"/>
</dbReference>
<proteinExistence type="predicted"/>
<feature type="non-terminal residue" evidence="1">
    <location>
        <position position="279"/>
    </location>
</feature>
<dbReference type="AlphaFoldDB" id="A0A382P145"/>
<sequence length="279" mass="31238">MRTTQNSTDRPGRLLAAVCLVATLAGCTPPEQKALEDGSRLLAAGKAKEALAELQKAQKFIENDETLKKEPKITGKLYNQLGLAHQTLSRSAVDYDAKSDYRAKALGFYGNTIEQNPPPAIKQHAYQNRAWLYFEKYSFVDLKDSKEKQENFREMAKKAADDFQRLCDLTTDDKFKFWIEKGTVELHARLFTKARASFGKLSKKSSLAHNGLGVIDSLDGKNKKSAGDFEGAITFYKKSAEHFQEAIALDEKNTTALRNLGAVLQELKQYSAAKEAYRK</sequence>
<dbReference type="InterPro" id="IPR011990">
    <property type="entry name" value="TPR-like_helical_dom_sf"/>
</dbReference>
<reference evidence="1" key="1">
    <citation type="submission" date="2018-05" db="EMBL/GenBank/DDBJ databases">
        <authorList>
            <person name="Lanie J.A."/>
            <person name="Ng W.-L."/>
            <person name="Kazmierczak K.M."/>
            <person name="Andrzejewski T.M."/>
            <person name="Davidsen T.M."/>
            <person name="Wayne K.J."/>
            <person name="Tettelin H."/>
            <person name="Glass J.I."/>
            <person name="Rusch D."/>
            <person name="Podicherti R."/>
            <person name="Tsui H.-C.T."/>
            <person name="Winkler M.E."/>
        </authorList>
    </citation>
    <scope>NUCLEOTIDE SEQUENCE</scope>
</reference>
<organism evidence="1">
    <name type="scientific">marine metagenome</name>
    <dbReference type="NCBI Taxonomy" id="408172"/>
    <lineage>
        <taxon>unclassified sequences</taxon>
        <taxon>metagenomes</taxon>
        <taxon>ecological metagenomes</taxon>
    </lineage>
</organism>
<dbReference type="PROSITE" id="PS50293">
    <property type="entry name" value="TPR_REGION"/>
    <property type="match status" value="1"/>
</dbReference>
<evidence type="ECO:0000313" key="1">
    <source>
        <dbReference type="EMBL" id="SVC65561.1"/>
    </source>
</evidence>